<dbReference type="RefSeq" id="WP_350402426.1">
    <property type="nucleotide sequence ID" value="NZ_JBELOE010000239.1"/>
</dbReference>
<dbReference type="PANTHER" id="PTHR40980:SF3">
    <property type="entry name" value="TONB-DEPENDENT RECEPTOR-LIKE BETA-BARREL DOMAIN-CONTAINING PROTEIN"/>
    <property type="match status" value="1"/>
</dbReference>
<dbReference type="InterPro" id="IPR010104">
    <property type="entry name" value="TonB_rcpt_bac"/>
</dbReference>
<dbReference type="Pfam" id="PF00593">
    <property type="entry name" value="TonB_dep_Rec_b-barrel"/>
    <property type="match status" value="1"/>
</dbReference>
<keyword evidence="10" id="KW-1185">Reference proteome</keyword>
<keyword evidence="4" id="KW-0798">TonB box</keyword>
<comment type="caution">
    <text evidence="9">The sequence shown here is derived from an EMBL/GenBank/DDBJ whole genome shotgun (WGS) entry which is preliminary data.</text>
</comment>
<dbReference type="NCBIfam" id="TIGR01782">
    <property type="entry name" value="TonB-Xanth-Caul"/>
    <property type="match status" value="1"/>
</dbReference>
<evidence type="ECO:0000313" key="10">
    <source>
        <dbReference type="Proteomes" id="UP001467690"/>
    </source>
</evidence>
<dbReference type="SUPFAM" id="SSF56935">
    <property type="entry name" value="Porins"/>
    <property type="match status" value="1"/>
</dbReference>
<dbReference type="Pfam" id="PF07715">
    <property type="entry name" value="Plug"/>
    <property type="match status" value="1"/>
</dbReference>
<keyword evidence="2 4" id="KW-0472">Membrane</keyword>
<keyword evidence="6" id="KW-0732">Signal</keyword>
<dbReference type="Proteomes" id="UP001467690">
    <property type="component" value="Unassembled WGS sequence"/>
</dbReference>
<protein>
    <submittedName>
        <fullName evidence="9">TonB-dependent receptor</fullName>
    </submittedName>
</protein>
<dbReference type="EMBL" id="JBELOE010000239">
    <property type="protein sequence ID" value="MER2493052.1"/>
    <property type="molecule type" value="Genomic_DNA"/>
</dbReference>
<dbReference type="Gene3D" id="2.170.130.10">
    <property type="entry name" value="TonB-dependent receptor, plug domain"/>
    <property type="match status" value="1"/>
</dbReference>
<keyword evidence="9" id="KW-0675">Receptor</keyword>
<dbReference type="Gene3D" id="2.40.170.20">
    <property type="entry name" value="TonB-dependent receptor, beta-barrel domain"/>
    <property type="match status" value="1"/>
</dbReference>
<dbReference type="PANTHER" id="PTHR40980">
    <property type="entry name" value="PLUG DOMAIN-CONTAINING PROTEIN"/>
    <property type="match status" value="1"/>
</dbReference>
<evidence type="ECO:0000256" key="4">
    <source>
        <dbReference type="RuleBase" id="RU003357"/>
    </source>
</evidence>
<evidence type="ECO:0000259" key="7">
    <source>
        <dbReference type="Pfam" id="PF00593"/>
    </source>
</evidence>
<gene>
    <name evidence="9" type="ORF">ABS311_14305</name>
</gene>
<comment type="subcellular location">
    <subcellularLocation>
        <location evidence="1 4">Cell outer membrane</location>
    </subcellularLocation>
</comment>
<dbReference type="InterPro" id="IPR037066">
    <property type="entry name" value="Plug_dom_sf"/>
</dbReference>
<evidence type="ECO:0000313" key="9">
    <source>
        <dbReference type="EMBL" id="MER2493052.1"/>
    </source>
</evidence>
<evidence type="ECO:0000256" key="3">
    <source>
        <dbReference type="ARBA" id="ARBA00023237"/>
    </source>
</evidence>
<dbReference type="InterPro" id="IPR036942">
    <property type="entry name" value="Beta-barrel_TonB_sf"/>
</dbReference>
<evidence type="ECO:0000259" key="8">
    <source>
        <dbReference type="Pfam" id="PF07715"/>
    </source>
</evidence>
<dbReference type="InterPro" id="IPR000531">
    <property type="entry name" value="Beta-barrel_TonB"/>
</dbReference>
<dbReference type="InterPro" id="IPR012910">
    <property type="entry name" value="Plug_dom"/>
</dbReference>
<proteinExistence type="inferred from homology"/>
<comment type="similarity">
    <text evidence="4">Belongs to the TonB-dependent receptor family.</text>
</comment>
<sequence length="1041" mass="115140">MKKNNDFNYSKFFKSLLLTGVILPAGAIAAENAEQQATEKSEVIQVTGFRSSLNAALMSKRDAVGSRDVILAEDIGKFPDLNVADSLARVPGISMEEDGGEGRQITIRGLGSRFVKTTINGMESASAGSGSDAGGGSNKSRAFDFNVFASELFTEVTVDKSPSASLEDGGIGGNVNLQSARPFQYQGTKLSYNINARYNDIAAETTPRMSFMASKNWDNKFGILGSVAYSKGVVQSEGSSSVRWTVLNPKHNGVKGDTDAYGNPNLLIEPPRTVVTGKGAYDDEYLDGKYIPRIPRYSIYSQEKTRLGITGALQYAPSDDLVMSLDWLHAKLETDVNEYQYSVLMRDNKGTRPTIYAENLVHDANNNIVAGAFSNAPIRSEARKDNSESTFNQLSFNADWYINDKLKMEVLVGAGVSELDVPYQNTFAIDANNSIIAYSYDASINPMDLINDSGNTTTSGEMNSDMPSFAFVPNQPQFADGSYAGGNYTLEQSKAAMKDGSNYNVALTRTASQTIESDNSSLKLDFTYELNDEFTLKFGVNSRSFETEHHYYRNYYKRLKDSETRAANDPKASTTGNRAETWAVDYTTDEQGNPYTGINLAGELYATTLADLGIEFGNSVEVPANSAITQSSWTAANFDKMMAAFGDKEFMQRRERFDQTYRLKEEVDAVYLQTDYNGVVAGFDVRANLGVRYLDNTNTSSIANKDHYNKNTLLAGWGDGANYKNGYGWVTTVSESDNFLPSLNIAVDLTEDLVGRFSASKAITRPALKDLASSVSVSEPSVSTETGEENGGSIKVGAGPSLKPYESTQFDIGLEWYFAEEALLGGVVFYKDISGLSKTTKNTRLSRTFLEGLNVDVDGNELITPDTIWSVQSLENTPAEGMWGYELIYQQPFTFLPAGLDDFGISANYTYIDYTRDVEDPFTGEMLSLVEEETSKNTVNTTLYYEGEKFSARVSYNYREGYNKEYRNEYKDEGTFVRGYEDKGSWKFSSRYKLSDEMSVSFEIINLTNAEKKQWGNIYNKQPMEYFVNGRQFLLGLRGTL</sequence>
<feature type="signal peptide" evidence="6">
    <location>
        <begin position="1"/>
        <end position="29"/>
    </location>
</feature>
<name>A0ABV1RJE2_9ALTE</name>
<reference evidence="9 10" key="1">
    <citation type="submission" date="2024-06" db="EMBL/GenBank/DDBJ databases">
        <authorList>
            <person name="Chen R.Y."/>
        </authorList>
    </citation>
    <scope>NUCLEOTIDE SEQUENCE [LARGE SCALE GENOMIC DNA]</scope>
    <source>
        <strain evidence="9 10">D2</strain>
    </source>
</reference>
<evidence type="ECO:0000256" key="1">
    <source>
        <dbReference type="ARBA" id="ARBA00004442"/>
    </source>
</evidence>
<organism evidence="9 10">
    <name type="scientific">Catenovulum sediminis</name>
    <dbReference type="NCBI Taxonomy" id="1740262"/>
    <lineage>
        <taxon>Bacteria</taxon>
        <taxon>Pseudomonadati</taxon>
        <taxon>Pseudomonadota</taxon>
        <taxon>Gammaproteobacteria</taxon>
        <taxon>Alteromonadales</taxon>
        <taxon>Alteromonadaceae</taxon>
        <taxon>Catenovulum</taxon>
    </lineage>
</organism>
<accession>A0ABV1RJE2</accession>
<keyword evidence="3" id="KW-0998">Cell outer membrane</keyword>
<feature type="chain" id="PRO_5045573880" evidence="6">
    <location>
        <begin position="30"/>
        <end position="1041"/>
    </location>
</feature>
<feature type="domain" description="TonB-dependent receptor plug" evidence="8">
    <location>
        <begin position="60"/>
        <end position="173"/>
    </location>
</feature>
<evidence type="ECO:0000256" key="6">
    <source>
        <dbReference type="SAM" id="SignalP"/>
    </source>
</evidence>
<evidence type="ECO:0000256" key="2">
    <source>
        <dbReference type="ARBA" id="ARBA00023136"/>
    </source>
</evidence>
<feature type="domain" description="TonB-dependent receptor-like beta-barrel" evidence="7">
    <location>
        <begin position="470"/>
        <end position="1007"/>
    </location>
</feature>
<feature type="region of interest" description="Disordered" evidence="5">
    <location>
        <begin position="778"/>
        <end position="797"/>
    </location>
</feature>
<evidence type="ECO:0000256" key="5">
    <source>
        <dbReference type="SAM" id="MobiDB-lite"/>
    </source>
</evidence>